<evidence type="ECO:0000313" key="1">
    <source>
        <dbReference type="EMBL" id="CAA9329955.1"/>
    </source>
</evidence>
<sequence>MRHPVYLHIGPAKTGTTYLQQLLWENRDRMRKQGILRPGEVRDHHYLAAADLTEVPPPGLTRKEIAGRWASLVGMILAHDGPAVVSHERFCSATRGQARRAVADLGERDVHIIFTARNARALHESRYQQTLKSGRTWTFEDFTQSVLGSGQASEKGIGLGGQAMEHWGAVVPAERFHVVTMPGPGASRTLLWERFAQVIGFDLKHAVMETGRVNESIGVVEAELLRQLNAGDGDAWPLEAQLYVKHRMVPNLLAGRPGQRKISVTDPATLEALVRQTEKLASTVRERGFHVVGDLAELEAAQAAMPTSSQGGDASTEEVLELALESLRWCAARVGEVDDERKRLSRRVQQLDQGPSLLRRSLRSAARRTRLLPRARQLRDRVVGGR</sequence>
<dbReference type="AlphaFoldDB" id="A0A6J4LE36"/>
<dbReference type="SUPFAM" id="SSF52540">
    <property type="entry name" value="P-loop containing nucleoside triphosphate hydrolases"/>
    <property type="match status" value="1"/>
</dbReference>
<dbReference type="Gene3D" id="3.40.50.300">
    <property type="entry name" value="P-loop containing nucleotide triphosphate hydrolases"/>
    <property type="match status" value="1"/>
</dbReference>
<dbReference type="EMBL" id="CADCUD010000087">
    <property type="protein sequence ID" value="CAA9329955.1"/>
    <property type="molecule type" value="Genomic_DNA"/>
</dbReference>
<evidence type="ECO:0008006" key="2">
    <source>
        <dbReference type="Google" id="ProtNLM"/>
    </source>
</evidence>
<reference evidence="1" key="1">
    <citation type="submission" date="2020-02" db="EMBL/GenBank/DDBJ databases">
        <authorList>
            <person name="Meier V. D."/>
        </authorList>
    </citation>
    <scope>NUCLEOTIDE SEQUENCE</scope>
    <source>
        <strain evidence="1">AVDCRST_MAG46</strain>
    </source>
</reference>
<proteinExistence type="predicted"/>
<gene>
    <name evidence="1" type="ORF">AVDCRST_MAG46-1361</name>
</gene>
<accession>A0A6J4LE36</accession>
<dbReference type="InterPro" id="IPR027417">
    <property type="entry name" value="P-loop_NTPase"/>
</dbReference>
<protein>
    <recommendedName>
        <fullName evidence="2">Sulfotransferase domain-containing protein</fullName>
    </recommendedName>
</protein>
<name>A0A6J4LE36_9ACTN</name>
<organism evidence="1">
    <name type="scientific">uncultured Nocardioidaceae bacterium</name>
    <dbReference type="NCBI Taxonomy" id="253824"/>
    <lineage>
        <taxon>Bacteria</taxon>
        <taxon>Bacillati</taxon>
        <taxon>Actinomycetota</taxon>
        <taxon>Actinomycetes</taxon>
        <taxon>Propionibacteriales</taxon>
        <taxon>Nocardioidaceae</taxon>
        <taxon>environmental samples</taxon>
    </lineage>
</organism>